<reference evidence="1" key="2">
    <citation type="journal article" date="2015" name="Fish Shellfish Immunol.">
        <title>Early steps in the European eel (Anguilla anguilla)-Vibrio vulnificus interaction in the gills: Role of the RtxA13 toxin.</title>
        <authorList>
            <person name="Callol A."/>
            <person name="Pajuelo D."/>
            <person name="Ebbesson L."/>
            <person name="Teles M."/>
            <person name="MacKenzie S."/>
            <person name="Amaro C."/>
        </authorList>
    </citation>
    <scope>NUCLEOTIDE SEQUENCE</scope>
</reference>
<evidence type="ECO:0000313" key="1">
    <source>
        <dbReference type="EMBL" id="JAH36941.1"/>
    </source>
</evidence>
<sequence>MDWQPVQSAFLPLDHCMLGWAPFFYHCT</sequence>
<dbReference type="EMBL" id="GBXM01071636">
    <property type="protein sequence ID" value="JAH36941.1"/>
    <property type="molecule type" value="Transcribed_RNA"/>
</dbReference>
<accession>A0A0E9S6P2</accession>
<name>A0A0E9S6P2_ANGAN</name>
<proteinExistence type="predicted"/>
<protein>
    <submittedName>
        <fullName evidence="1">Uncharacterized protein</fullName>
    </submittedName>
</protein>
<organism evidence="1">
    <name type="scientific">Anguilla anguilla</name>
    <name type="common">European freshwater eel</name>
    <name type="synonym">Muraena anguilla</name>
    <dbReference type="NCBI Taxonomy" id="7936"/>
    <lineage>
        <taxon>Eukaryota</taxon>
        <taxon>Metazoa</taxon>
        <taxon>Chordata</taxon>
        <taxon>Craniata</taxon>
        <taxon>Vertebrata</taxon>
        <taxon>Euteleostomi</taxon>
        <taxon>Actinopterygii</taxon>
        <taxon>Neopterygii</taxon>
        <taxon>Teleostei</taxon>
        <taxon>Anguilliformes</taxon>
        <taxon>Anguillidae</taxon>
        <taxon>Anguilla</taxon>
    </lineage>
</organism>
<dbReference type="AlphaFoldDB" id="A0A0E9S6P2"/>
<reference evidence="1" key="1">
    <citation type="submission" date="2014-11" db="EMBL/GenBank/DDBJ databases">
        <authorList>
            <person name="Amaro Gonzalez C."/>
        </authorList>
    </citation>
    <scope>NUCLEOTIDE SEQUENCE</scope>
</reference>